<dbReference type="eggNOG" id="ENOG5032D7C">
    <property type="taxonomic scope" value="Bacteria"/>
</dbReference>
<dbReference type="HOGENOM" id="CLU_166153_0_0_6"/>
<dbReference type="AlphaFoldDB" id="A0A2C9EVI7"/>
<accession>A0A2C9EVI7</accession>
<gene>
    <name evidence="1" type="ORF">PFLCHA0_c59540</name>
</gene>
<reference evidence="2" key="1">
    <citation type="journal article" date="2014" name="Genome Announc.">
        <title>Full-genome sequence of the plant growth-promoting bacterium Pseudomonas protegens CHA0.</title>
        <authorList>
            <person name="Jousset A."/>
            <person name="Schuldes J."/>
            <person name="Keel C."/>
            <person name="Maurhofer M."/>
            <person name="Daniel R."/>
            <person name="Scheu S."/>
            <person name="Thuermer A."/>
        </authorList>
    </citation>
    <scope>NUCLEOTIDE SEQUENCE [LARGE SCALE GENOMIC DNA]</scope>
    <source>
        <strain evidence="2">DSM 19095 / LMG 27888 / CFBP 6595 / CHA0</strain>
    </source>
</reference>
<dbReference type="Proteomes" id="UP000013940">
    <property type="component" value="Chromosome"/>
</dbReference>
<protein>
    <submittedName>
        <fullName evidence="1">Uncharacterized protein</fullName>
    </submittedName>
</protein>
<sequence length="122" mass="13683">MSQFQALLGIALELQNVAAGLCLTLFQGVQQVFEFLDRGLRLGLCLGLAGRRSVLQFGARFVQFFLRLAPLFFQLGEQFFSISQGLGTSVFQMFEQAARQLLEQMQRSIYRLLIGRHGLPPG</sequence>
<organism evidence="1 2">
    <name type="scientific">Pseudomonas protegens (strain DSM 19095 / LMG 27888 / CFBP 6595 / CHA0)</name>
    <dbReference type="NCBI Taxonomy" id="1124983"/>
    <lineage>
        <taxon>Bacteria</taxon>
        <taxon>Pseudomonadati</taxon>
        <taxon>Pseudomonadota</taxon>
        <taxon>Gammaproteobacteria</taxon>
        <taxon>Pseudomonadales</taxon>
        <taxon>Pseudomonadaceae</taxon>
        <taxon>Pseudomonas</taxon>
    </lineage>
</organism>
<evidence type="ECO:0000313" key="2">
    <source>
        <dbReference type="Proteomes" id="UP000013940"/>
    </source>
</evidence>
<name>A0A2C9EVI7_PSEPH</name>
<evidence type="ECO:0000313" key="1">
    <source>
        <dbReference type="EMBL" id="AGL87682.1"/>
    </source>
</evidence>
<proteinExistence type="predicted"/>
<dbReference type="EMBL" id="CP003190">
    <property type="protein sequence ID" value="AGL87682.1"/>
    <property type="molecule type" value="Genomic_DNA"/>
</dbReference>
<dbReference type="KEGG" id="pprc:PFLCHA0_c59540"/>